<dbReference type="Pfam" id="PF15617">
    <property type="entry name" value="C-C_Bond_Lyase"/>
    <property type="match status" value="1"/>
</dbReference>
<dbReference type="OrthoDB" id="348111at2"/>
<feature type="binding site" evidence="5">
    <location>
        <position position="164"/>
    </location>
    <ligand>
        <name>Mg(2+)</name>
        <dbReference type="ChEBI" id="CHEBI:18420"/>
    </ligand>
</feature>
<evidence type="ECO:0000256" key="3">
    <source>
        <dbReference type="ARBA" id="ARBA00022723"/>
    </source>
</evidence>
<dbReference type="InterPro" id="IPR040442">
    <property type="entry name" value="Pyrv_kinase-like_dom_sf"/>
</dbReference>
<dbReference type="RefSeq" id="WP_155446253.1">
    <property type="nucleotide sequence ID" value="NZ_JAOQNR010000009.1"/>
</dbReference>
<dbReference type="InterPro" id="IPR015813">
    <property type="entry name" value="Pyrv/PenolPyrv_kinase-like_dom"/>
</dbReference>
<dbReference type="PIRSF" id="PIRSF015582">
    <property type="entry name" value="Cit_lyase_B"/>
    <property type="match status" value="1"/>
</dbReference>
<comment type="cofactor">
    <cofactor evidence="1">
        <name>Mg(2+)</name>
        <dbReference type="ChEBI" id="CHEBI:18420"/>
    </cofactor>
</comment>
<comment type="caution">
    <text evidence="6">The sequence shown here is derived from an EMBL/GenBank/DDBJ whole genome shotgun (WGS) entry which is preliminary data.</text>
</comment>
<dbReference type="EMBL" id="WNKS01000008">
    <property type="protein sequence ID" value="MTV31577.1"/>
    <property type="molecule type" value="Genomic_DNA"/>
</dbReference>
<evidence type="ECO:0000313" key="6">
    <source>
        <dbReference type="EMBL" id="MTV31577.1"/>
    </source>
</evidence>
<evidence type="ECO:0000256" key="2">
    <source>
        <dbReference type="ARBA" id="ARBA00005568"/>
    </source>
</evidence>
<keyword evidence="6" id="KW-0456">Lyase</keyword>
<dbReference type="PANTHER" id="PTHR32308:SF10">
    <property type="entry name" value="CITRATE LYASE SUBUNIT BETA"/>
    <property type="match status" value="1"/>
</dbReference>
<reference evidence="6 7" key="1">
    <citation type="submission" date="2019-11" db="EMBL/GenBank/DDBJ databases">
        <title>Whole-genome sequence of a Rhodoblastus acidophilus DSM 142.</title>
        <authorList>
            <person name="Kyndt J.A."/>
            <person name="Meyer T.E."/>
        </authorList>
    </citation>
    <scope>NUCLEOTIDE SEQUENCE [LARGE SCALE GENOMIC DNA]</scope>
    <source>
        <strain evidence="6 7">DSM 142</strain>
    </source>
</reference>
<accession>A0A6N8DME4</accession>
<gene>
    <name evidence="6" type="ORF">GJ654_11290</name>
</gene>
<name>A0A6N8DME4_RHOAC</name>
<keyword evidence="4 5" id="KW-0460">Magnesium</keyword>
<dbReference type="Gene3D" id="3.20.20.60">
    <property type="entry name" value="Phosphoenolpyruvate-binding domains"/>
    <property type="match status" value="1"/>
</dbReference>
<dbReference type="InterPro" id="IPR011206">
    <property type="entry name" value="Citrate_lyase_beta/mcl1/mcl2"/>
</dbReference>
<organism evidence="6 7">
    <name type="scientific">Rhodoblastus acidophilus</name>
    <name type="common">Rhodopseudomonas acidophila</name>
    <dbReference type="NCBI Taxonomy" id="1074"/>
    <lineage>
        <taxon>Bacteria</taxon>
        <taxon>Pseudomonadati</taxon>
        <taxon>Pseudomonadota</taxon>
        <taxon>Alphaproteobacteria</taxon>
        <taxon>Hyphomicrobiales</taxon>
        <taxon>Rhodoblastaceae</taxon>
        <taxon>Rhodoblastus</taxon>
    </lineage>
</organism>
<dbReference type="GO" id="GO:0000287">
    <property type="term" value="F:magnesium ion binding"/>
    <property type="evidence" value="ECO:0007669"/>
    <property type="project" value="TreeGrafter"/>
</dbReference>
<protein>
    <submittedName>
        <fullName evidence="6">Citrate lyase</fullName>
    </submittedName>
</protein>
<dbReference type="GO" id="GO:0006107">
    <property type="term" value="P:oxaloacetate metabolic process"/>
    <property type="evidence" value="ECO:0007669"/>
    <property type="project" value="TreeGrafter"/>
</dbReference>
<keyword evidence="3 5" id="KW-0479">Metal-binding</keyword>
<sequence length="312" mass="34187">MTPSPHALGATLYMPVTRPDIFDIAVGRKIPELRSLVLCLEDALAEHDIARGLRNLADLLARLDSHGRTRGDRPLLFVRPRSVAMAAEIAAAPHIERVDGFVAAKCRPGHLDPWFRAVDHTELLLMPTLETDEFFDVQETKFFLRELRAIARDRVLALRIGGNDLMARLGLRRARGLTLYDSALGPVLSSLAIRGVAEGFALTAPVFDILDDPDSFAAELRRDACHGFVGKTAIHPCQIAAIHRAFQPEQSEVEIARAILSPGAPAVFRMNGAMCEPATHARWARNVLARFDTLGARDAGTAPDCEILRLDG</sequence>
<dbReference type="Proteomes" id="UP000439113">
    <property type="component" value="Unassembled WGS sequence"/>
</dbReference>
<comment type="similarity">
    <text evidence="2">Belongs to the HpcH/HpaI aldolase family.</text>
</comment>
<proteinExistence type="inferred from homology"/>
<evidence type="ECO:0000256" key="4">
    <source>
        <dbReference type="ARBA" id="ARBA00022842"/>
    </source>
</evidence>
<evidence type="ECO:0000256" key="1">
    <source>
        <dbReference type="ARBA" id="ARBA00001946"/>
    </source>
</evidence>
<dbReference type="PANTHER" id="PTHR32308">
    <property type="entry name" value="LYASE BETA SUBUNIT, PUTATIVE (AFU_ORTHOLOGUE AFUA_4G13030)-RELATED"/>
    <property type="match status" value="1"/>
</dbReference>
<dbReference type="InterPro" id="IPR039480">
    <property type="entry name" value="C-C_Bond_Lyase-like"/>
</dbReference>
<feature type="binding site" evidence="5">
    <location>
        <position position="139"/>
    </location>
    <ligand>
        <name>Mg(2+)</name>
        <dbReference type="ChEBI" id="CHEBI:18420"/>
    </ligand>
</feature>
<evidence type="ECO:0000313" key="7">
    <source>
        <dbReference type="Proteomes" id="UP000439113"/>
    </source>
</evidence>
<dbReference type="SUPFAM" id="SSF51621">
    <property type="entry name" value="Phosphoenolpyruvate/pyruvate domain"/>
    <property type="match status" value="1"/>
</dbReference>
<dbReference type="AlphaFoldDB" id="A0A6N8DME4"/>
<dbReference type="GO" id="GO:0016829">
    <property type="term" value="F:lyase activity"/>
    <property type="evidence" value="ECO:0007669"/>
    <property type="project" value="UniProtKB-KW"/>
</dbReference>
<evidence type="ECO:0000256" key="5">
    <source>
        <dbReference type="PIRSR" id="PIRSR015582-2"/>
    </source>
</evidence>